<evidence type="ECO:0000313" key="2">
    <source>
        <dbReference type="Proteomes" id="UP001610335"/>
    </source>
</evidence>
<gene>
    <name evidence="1" type="ORF">BDW59DRAFT_165822</name>
</gene>
<dbReference type="EMBL" id="JBFXLS010000090">
    <property type="protein sequence ID" value="KAL2817665.1"/>
    <property type="molecule type" value="Genomic_DNA"/>
</dbReference>
<evidence type="ECO:0000313" key="1">
    <source>
        <dbReference type="EMBL" id="KAL2817665.1"/>
    </source>
</evidence>
<reference evidence="1 2" key="1">
    <citation type="submission" date="2024-07" db="EMBL/GenBank/DDBJ databases">
        <title>Section-level genome sequencing and comparative genomics of Aspergillus sections Usti and Cavernicolus.</title>
        <authorList>
            <consortium name="Lawrence Berkeley National Laboratory"/>
            <person name="Nybo J.L."/>
            <person name="Vesth T.C."/>
            <person name="Theobald S."/>
            <person name="Frisvad J.C."/>
            <person name="Larsen T.O."/>
            <person name="Kjaerboelling I."/>
            <person name="Rothschild-Mancinelli K."/>
            <person name="Lyhne E.K."/>
            <person name="Kogle M.E."/>
            <person name="Barry K."/>
            <person name="Clum A."/>
            <person name="Na H."/>
            <person name="Ledsgaard L."/>
            <person name="Lin J."/>
            <person name="Lipzen A."/>
            <person name="Kuo A."/>
            <person name="Riley R."/>
            <person name="Mondo S."/>
            <person name="LaButti K."/>
            <person name="Haridas S."/>
            <person name="Pangalinan J."/>
            <person name="Salamov A.A."/>
            <person name="Simmons B.A."/>
            <person name="Magnuson J.K."/>
            <person name="Chen J."/>
            <person name="Drula E."/>
            <person name="Henrissat B."/>
            <person name="Wiebenga A."/>
            <person name="Lubbers R.J."/>
            <person name="Gomes A.C."/>
            <person name="Makela M.R."/>
            <person name="Stajich J."/>
            <person name="Grigoriev I.V."/>
            <person name="Mortensen U.H."/>
            <person name="De vries R.P."/>
            <person name="Baker S.E."/>
            <person name="Andersen M.R."/>
        </authorList>
    </citation>
    <scope>NUCLEOTIDE SEQUENCE [LARGE SCALE GENOMIC DNA]</scope>
    <source>
        <strain evidence="1 2">CBS 600.67</strain>
    </source>
</reference>
<accession>A0ABR4HQN2</accession>
<comment type="caution">
    <text evidence="1">The sequence shown here is derived from an EMBL/GenBank/DDBJ whole genome shotgun (WGS) entry which is preliminary data.</text>
</comment>
<proteinExistence type="predicted"/>
<protein>
    <submittedName>
        <fullName evidence="1">Uncharacterized protein</fullName>
    </submittedName>
</protein>
<dbReference type="Proteomes" id="UP001610335">
    <property type="component" value="Unassembled WGS sequence"/>
</dbReference>
<keyword evidence="2" id="KW-1185">Reference proteome</keyword>
<sequence>MLDITVTGTHREISLAVSQQAAAQVAGSIEFYHLLFKAFNVLEWTTVRERAAEFQPNLKAKFPRYHEEIEAISDCWEPLETKHDSPPCSQILKLSPVTVQLARFCRD</sequence>
<name>A0ABR4HQN2_9EURO</name>
<organism evidence="1 2">
    <name type="scientific">Aspergillus cavernicola</name>
    <dbReference type="NCBI Taxonomy" id="176166"/>
    <lineage>
        <taxon>Eukaryota</taxon>
        <taxon>Fungi</taxon>
        <taxon>Dikarya</taxon>
        <taxon>Ascomycota</taxon>
        <taxon>Pezizomycotina</taxon>
        <taxon>Eurotiomycetes</taxon>
        <taxon>Eurotiomycetidae</taxon>
        <taxon>Eurotiales</taxon>
        <taxon>Aspergillaceae</taxon>
        <taxon>Aspergillus</taxon>
        <taxon>Aspergillus subgen. Nidulantes</taxon>
    </lineage>
</organism>
<dbReference type="Gene3D" id="1.10.10.2120">
    <property type="match status" value="1"/>
</dbReference>